<accession>A0A1B9J0M2</accession>
<sequence>MSHSDANIPLVEIISEPYTSTNPPQYARQDSQQLSATSTASGERSHTTLDNQSQNTTDQSNLTNAPRHIRQLERSLSEATTVVNVGAGQSHIDLPRFTARTTGQSCCQAHSDDISKCVCYTVTFACGAGLVFGGVAAASACCNGCPPF</sequence>
<protein>
    <submittedName>
        <fullName evidence="2">Uncharacterized protein</fullName>
    </submittedName>
</protein>
<dbReference type="Proteomes" id="UP000092583">
    <property type="component" value="Unassembled WGS sequence"/>
</dbReference>
<evidence type="ECO:0000313" key="2">
    <source>
        <dbReference type="EMBL" id="OCF61312.1"/>
    </source>
</evidence>
<evidence type="ECO:0000313" key="3">
    <source>
        <dbReference type="Proteomes" id="UP000092583"/>
    </source>
</evidence>
<feature type="compositionally biased region" description="Polar residues" evidence="1">
    <location>
        <begin position="19"/>
        <end position="64"/>
    </location>
</feature>
<proteinExistence type="predicted"/>
<organism evidence="2 3">
    <name type="scientific">Kwoniella mangroviensis CBS 10435</name>
    <dbReference type="NCBI Taxonomy" id="1331196"/>
    <lineage>
        <taxon>Eukaryota</taxon>
        <taxon>Fungi</taxon>
        <taxon>Dikarya</taxon>
        <taxon>Basidiomycota</taxon>
        <taxon>Agaricomycotina</taxon>
        <taxon>Tremellomycetes</taxon>
        <taxon>Tremellales</taxon>
        <taxon>Cryptococcaceae</taxon>
        <taxon>Kwoniella</taxon>
    </lineage>
</organism>
<dbReference type="EMBL" id="KI669459">
    <property type="protein sequence ID" value="OCF61312.1"/>
    <property type="molecule type" value="Genomic_DNA"/>
</dbReference>
<reference evidence="2 3" key="1">
    <citation type="submission" date="2013-07" db="EMBL/GenBank/DDBJ databases">
        <title>The Genome Sequence of Kwoniella mangroviensis CBS10435.</title>
        <authorList>
            <consortium name="The Broad Institute Genome Sequencing Platform"/>
            <person name="Cuomo C."/>
            <person name="Litvintseva A."/>
            <person name="Chen Y."/>
            <person name="Heitman J."/>
            <person name="Sun S."/>
            <person name="Springer D."/>
            <person name="Dromer F."/>
            <person name="Young S.K."/>
            <person name="Zeng Q."/>
            <person name="Gargeya S."/>
            <person name="Fitzgerald M."/>
            <person name="Abouelleil A."/>
            <person name="Alvarado L."/>
            <person name="Berlin A.M."/>
            <person name="Chapman S.B."/>
            <person name="Dewar J."/>
            <person name="Goldberg J."/>
            <person name="Griggs A."/>
            <person name="Gujja S."/>
            <person name="Hansen M."/>
            <person name="Howarth C."/>
            <person name="Imamovic A."/>
            <person name="Larimer J."/>
            <person name="McCowan C."/>
            <person name="Murphy C."/>
            <person name="Pearson M."/>
            <person name="Priest M."/>
            <person name="Roberts A."/>
            <person name="Saif S."/>
            <person name="Shea T."/>
            <person name="Sykes S."/>
            <person name="Wortman J."/>
            <person name="Nusbaum C."/>
            <person name="Birren B."/>
        </authorList>
    </citation>
    <scope>NUCLEOTIDE SEQUENCE [LARGE SCALE GENOMIC DNA]</scope>
    <source>
        <strain evidence="2 3">CBS 10435</strain>
    </source>
</reference>
<name>A0A1B9J0M2_9TREE</name>
<dbReference type="AlphaFoldDB" id="A0A1B9J0M2"/>
<keyword evidence="3" id="KW-1185">Reference proteome</keyword>
<feature type="region of interest" description="Disordered" evidence="1">
    <location>
        <begin position="19"/>
        <end position="65"/>
    </location>
</feature>
<evidence type="ECO:0000256" key="1">
    <source>
        <dbReference type="SAM" id="MobiDB-lite"/>
    </source>
</evidence>
<gene>
    <name evidence="2" type="ORF">L486_00960</name>
</gene>
<reference evidence="3" key="2">
    <citation type="submission" date="2013-12" db="EMBL/GenBank/DDBJ databases">
        <title>Evolution of pathogenesis and genome organization in the Tremellales.</title>
        <authorList>
            <person name="Cuomo C."/>
            <person name="Litvintseva A."/>
            <person name="Heitman J."/>
            <person name="Chen Y."/>
            <person name="Sun S."/>
            <person name="Springer D."/>
            <person name="Dromer F."/>
            <person name="Young S."/>
            <person name="Zeng Q."/>
            <person name="Chapman S."/>
            <person name="Gujja S."/>
            <person name="Saif S."/>
            <person name="Birren B."/>
        </authorList>
    </citation>
    <scope>NUCLEOTIDE SEQUENCE [LARGE SCALE GENOMIC DNA]</scope>
    <source>
        <strain evidence="3">CBS 10435</strain>
    </source>
</reference>